<name>A0A1C1CFI3_9EURO</name>
<feature type="compositionally biased region" description="Polar residues" evidence="1">
    <location>
        <begin position="90"/>
        <end position="99"/>
    </location>
</feature>
<feature type="region of interest" description="Disordered" evidence="1">
    <location>
        <begin position="156"/>
        <end position="193"/>
    </location>
</feature>
<comment type="caution">
    <text evidence="2">The sequence shown here is derived from an EMBL/GenBank/DDBJ whole genome shotgun (WGS) entry which is preliminary data.</text>
</comment>
<dbReference type="OrthoDB" id="4136084at2759"/>
<evidence type="ECO:0000256" key="1">
    <source>
        <dbReference type="SAM" id="MobiDB-lite"/>
    </source>
</evidence>
<proteinExistence type="predicted"/>
<organism evidence="2 3">
    <name type="scientific">Cladophialophora carrionii</name>
    <dbReference type="NCBI Taxonomy" id="86049"/>
    <lineage>
        <taxon>Eukaryota</taxon>
        <taxon>Fungi</taxon>
        <taxon>Dikarya</taxon>
        <taxon>Ascomycota</taxon>
        <taxon>Pezizomycotina</taxon>
        <taxon>Eurotiomycetes</taxon>
        <taxon>Chaetothyriomycetidae</taxon>
        <taxon>Chaetothyriales</taxon>
        <taxon>Herpotrichiellaceae</taxon>
        <taxon>Cladophialophora</taxon>
    </lineage>
</organism>
<evidence type="ECO:0000313" key="2">
    <source>
        <dbReference type="EMBL" id="OCT47238.1"/>
    </source>
</evidence>
<reference evidence="3" key="1">
    <citation type="submission" date="2015-07" db="EMBL/GenBank/DDBJ databases">
        <authorList>
            <person name="Teixeira M.M."/>
            <person name="Souza R.C."/>
            <person name="Almeida L.G."/>
            <person name="Vicente V.A."/>
            <person name="de Hoog S."/>
            <person name="Bocca A.L."/>
            <person name="de Almeida S.R."/>
            <person name="Vasconcelos A.T."/>
            <person name="Felipe M.S."/>
        </authorList>
    </citation>
    <scope>NUCLEOTIDE SEQUENCE [LARGE SCALE GENOMIC DNA]</scope>
    <source>
        <strain evidence="3">KSF</strain>
    </source>
</reference>
<dbReference type="AlphaFoldDB" id="A0A1C1CFI3"/>
<feature type="compositionally biased region" description="Polar residues" evidence="1">
    <location>
        <begin position="70"/>
        <end position="81"/>
    </location>
</feature>
<dbReference type="Proteomes" id="UP000094526">
    <property type="component" value="Unassembled WGS sequence"/>
</dbReference>
<keyword evidence="3" id="KW-1185">Reference proteome</keyword>
<dbReference type="EMBL" id="LGRB01000014">
    <property type="protein sequence ID" value="OCT47238.1"/>
    <property type="molecule type" value="Genomic_DNA"/>
</dbReference>
<gene>
    <name evidence="2" type="ORF">CLCR_11263</name>
</gene>
<sequence>MLTDISDYRMPTFFPGDQKAVFGSKAGKLSPESSKMSSKYPAAKGGKNIKSPRTASSLRQYREDDDLASQPETVYSQQSGSPKYAPDNANLPNLSQWHDNTGREGPSQYGRRPEPREAQQYERFTSDPALAALPDANIYEHILLLRKHGMSVKLDRKASGLMSQPDRDESNNDNSIEHNPLTDRHNPTREEKQNISRALEFVLRRGGGINIPALEPQPVCNQCFEPFDIMSEKLSHSDRARNRSKHCA</sequence>
<protein>
    <submittedName>
        <fullName evidence="2">Uncharacterized protein</fullName>
    </submittedName>
</protein>
<accession>A0A1C1CFI3</accession>
<dbReference type="VEuPathDB" id="FungiDB:G647_02191"/>
<dbReference type="VEuPathDB" id="FungiDB:CLCR_11263"/>
<feature type="compositionally biased region" description="Basic and acidic residues" evidence="1">
    <location>
        <begin position="180"/>
        <end position="193"/>
    </location>
</feature>
<feature type="region of interest" description="Disordered" evidence="1">
    <location>
        <begin position="1"/>
        <end position="119"/>
    </location>
</feature>
<evidence type="ECO:0000313" key="3">
    <source>
        <dbReference type="Proteomes" id="UP000094526"/>
    </source>
</evidence>